<dbReference type="EMBL" id="SKFH01000013">
    <property type="protein sequence ID" value="TCZ71435.1"/>
    <property type="molecule type" value="Genomic_DNA"/>
</dbReference>
<accession>A0A4R4E473</accession>
<reference evidence="2 3" key="1">
    <citation type="submission" date="2019-03" db="EMBL/GenBank/DDBJ databases">
        <authorList>
            <person name="Kim M.K.M."/>
        </authorList>
    </citation>
    <scope>NUCLEOTIDE SEQUENCE [LARGE SCALE GENOMIC DNA]</scope>
    <source>
        <strain evidence="2 3">17J68-15</strain>
    </source>
</reference>
<protein>
    <submittedName>
        <fullName evidence="2">Uncharacterized protein</fullName>
    </submittedName>
</protein>
<gene>
    <name evidence="2" type="ORF">E0486_10160</name>
</gene>
<sequence length="211" mass="23997">MIRKINYKNTPNPAPDGKPKTARASSRNYTATVEYGLMAGLVQQQYQVGHEVQWDKLLALPVEDRIPGLMTRYGKNTAHKLLLMMLREFIATMNLPAYKRPTETRVSVAACEIMISAQEDYLGPEDIILFLQRARAGYYGPIKTLVNMQLLLQLLDKFRQERHSAYIKLKDQQQAQYKQLGPVERAAPQPTLLGDLFNQALLVDMTKKMSG</sequence>
<evidence type="ECO:0000313" key="2">
    <source>
        <dbReference type="EMBL" id="TCZ71435.1"/>
    </source>
</evidence>
<dbReference type="RefSeq" id="WP_131852058.1">
    <property type="nucleotide sequence ID" value="NZ_SKFH01000013.1"/>
</dbReference>
<keyword evidence="3" id="KW-1185">Reference proteome</keyword>
<organism evidence="2 3">
    <name type="scientific">Flaviaesturariibacter aridisoli</name>
    <dbReference type="NCBI Taxonomy" id="2545761"/>
    <lineage>
        <taxon>Bacteria</taxon>
        <taxon>Pseudomonadati</taxon>
        <taxon>Bacteroidota</taxon>
        <taxon>Chitinophagia</taxon>
        <taxon>Chitinophagales</taxon>
        <taxon>Chitinophagaceae</taxon>
        <taxon>Flaviaestuariibacter</taxon>
    </lineage>
</organism>
<dbReference type="Proteomes" id="UP000295164">
    <property type="component" value="Unassembled WGS sequence"/>
</dbReference>
<dbReference type="OrthoDB" id="658859at2"/>
<feature type="region of interest" description="Disordered" evidence="1">
    <location>
        <begin position="1"/>
        <end position="25"/>
    </location>
</feature>
<evidence type="ECO:0000313" key="3">
    <source>
        <dbReference type="Proteomes" id="UP000295164"/>
    </source>
</evidence>
<dbReference type="AlphaFoldDB" id="A0A4R4E473"/>
<proteinExistence type="predicted"/>
<comment type="caution">
    <text evidence="2">The sequence shown here is derived from an EMBL/GenBank/DDBJ whole genome shotgun (WGS) entry which is preliminary data.</text>
</comment>
<evidence type="ECO:0000256" key="1">
    <source>
        <dbReference type="SAM" id="MobiDB-lite"/>
    </source>
</evidence>
<name>A0A4R4E473_9BACT</name>